<evidence type="ECO:0000256" key="2">
    <source>
        <dbReference type="SAM" id="MobiDB-lite"/>
    </source>
</evidence>
<comment type="caution">
    <text evidence="4">The sequence shown here is derived from an EMBL/GenBank/DDBJ whole genome shotgun (WGS) entry which is preliminary data.</text>
</comment>
<dbReference type="EMBL" id="JBIYDN010000026">
    <property type="protein sequence ID" value="MFK4446456.1"/>
    <property type="molecule type" value="Genomic_DNA"/>
</dbReference>
<keyword evidence="1" id="KW-0175">Coiled coil</keyword>
<keyword evidence="5" id="KW-1185">Reference proteome</keyword>
<feature type="domain" description="KfrA N-terminal DNA-binding" evidence="3">
    <location>
        <begin position="37"/>
        <end position="148"/>
    </location>
</feature>
<evidence type="ECO:0000259" key="3">
    <source>
        <dbReference type="Pfam" id="PF11740"/>
    </source>
</evidence>
<dbReference type="InterPro" id="IPR021104">
    <property type="entry name" value="KfrA_DNA-bd_N"/>
</dbReference>
<name>A0ABW8MVK9_9BURK</name>
<dbReference type="Pfam" id="PF11740">
    <property type="entry name" value="KfrA_N"/>
    <property type="match status" value="1"/>
</dbReference>
<reference evidence="4 5" key="1">
    <citation type="submission" date="2024-10" db="EMBL/GenBank/DDBJ databases">
        <authorList>
            <person name="Deangelis K."/>
            <person name="Huntemann M."/>
            <person name="Clum A."/>
            <person name="Wang J."/>
            <person name="Palaniappan K."/>
            <person name="Ritter S."/>
            <person name="Chen I.-M."/>
            <person name="Stamatis D."/>
            <person name="Reddy T."/>
            <person name="O'Malley R."/>
            <person name="Daum C."/>
            <person name="Ng V."/>
            <person name="Ivanova N."/>
            <person name="Kyrpides N."/>
            <person name="Woyke T."/>
        </authorList>
    </citation>
    <scope>NUCLEOTIDE SEQUENCE [LARGE SCALE GENOMIC DNA]</scope>
    <source>
        <strain evidence="4 5">GAS97</strain>
    </source>
</reference>
<organism evidence="4 5">
    <name type="scientific">Caballeronia udeis</name>
    <dbReference type="NCBI Taxonomy" id="1232866"/>
    <lineage>
        <taxon>Bacteria</taxon>
        <taxon>Pseudomonadati</taxon>
        <taxon>Pseudomonadota</taxon>
        <taxon>Betaproteobacteria</taxon>
        <taxon>Burkholderiales</taxon>
        <taxon>Burkholderiaceae</taxon>
        <taxon>Caballeronia</taxon>
    </lineage>
</organism>
<sequence length="352" mass="38761">MDASSALEAQLHADIAQEIEQLRTQFPRTQELYREVCVLLFFRHGIAPTANRLYQLVKKGSMSAPAEALTRFWATLREKSRVRIEHPDLPAELQSATGELLAALWTRAVDMSQGQLATAQLEAQRSVADAQARQAQAEAERDKLRQELTGSAAALDGAQTRVTELDQALAISVAAASALQDQLGLVQKGEQQLQRALETARHDFASELDKLRADGKLAQERLKAAESRALLEIDRERQAAARLLKELDTANRKMEQGSVRYRDDVQKLQGQVGNLRQQVGVLEGKLDALRTENARYVDEAVQARDQRDQLALSLTQAAAGQKVSMAKRSAKSTVAPRKSSGPVGKSPRTKKL</sequence>
<reference evidence="4 5" key="2">
    <citation type="submission" date="2024-11" db="EMBL/GenBank/DDBJ databases">
        <title>Using genomics to understand microbial adaptation to soil warming.</title>
        <authorList>
            <person name="Deangelis K.M. PhD."/>
        </authorList>
    </citation>
    <scope>NUCLEOTIDE SEQUENCE [LARGE SCALE GENOMIC DNA]</scope>
    <source>
        <strain evidence="4 5">GAS97</strain>
    </source>
</reference>
<dbReference type="RefSeq" id="WP_404611346.1">
    <property type="nucleotide sequence ID" value="NZ_JBIYDN010000026.1"/>
</dbReference>
<dbReference type="Proteomes" id="UP001620514">
    <property type="component" value="Unassembled WGS sequence"/>
</dbReference>
<evidence type="ECO:0000256" key="1">
    <source>
        <dbReference type="SAM" id="Coils"/>
    </source>
</evidence>
<feature type="coiled-coil region" evidence="1">
    <location>
        <begin position="118"/>
        <end position="147"/>
    </location>
</feature>
<dbReference type="SUPFAM" id="SSF57997">
    <property type="entry name" value="Tropomyosin"/>
    <property type="match status" value="1"/>
</dbReference>
<feature type="coiled-coil region" evidence="1">
    <location>
        <begin position="208"/>
        <end position="306"/>
    </location>
</feature>
<gene>
    <name evidence="4" type="ORF">ABH943_006488</name>
</gene>
<evidence type="ECO:0000313" key="5">
    <source>
        <dbReference type="Proteomes" id="UP001620514"/>
    </source>
</evidence>
<evidence type="ECO:0000313" key="4">
    <source>
        <dbReference type="EMBL" id="MFK4446456.1"/>
    </source>
</evidence>
<accession>A0ABW8MVK9</accession>
<proteinExistence type="predicted"/>
<feature type="region of interest" description="Disordered" evidence="2">
    <location>
        <begin position="317"/>
        <end position="352"/>
    </location>
</feature>
<protein>
    <submittedName>
        <fullName evidence="4">Chromosome segregation ATPase</fullName>
    </submittedName>
</protein>